<evidence type="ECO:0000256" key="1">
    <source>
        <dbReference type="ARBA" id="ARBA00008679"/>
    </source>
</evidence>
<dbReference type="InterPro" id="IPR050552">
    <property type="entry name" value="LacD_aldolase"/>
</dbReference>
<evidence type="ECO:0000313" key="3">
    <source>
        <dbReference type="EMBL" id="AFZ69341.1"/>
    </source>
</evidence>
<dbReference type="RefSeq" id="WP_015231243.1">
    <property type="nucleotide sequence ID" value="NC_019789.1"/>
</dbReference>
<evidence type="ECO:0000313" key="4">
    <source>
        <dbReference type="Proteomes" id="UP000010467"/>
    </source>
</evidence>
<reference evidence="4" key="1">
    <citation type="submission" date="2012-03" db="EMBL/GenBank/DDBJ databases">
        <title>Complete sequence of plasmid 1 of Deinococcus peraridilitoris DSM 19664.</title>
        <authorList>
            <person name="Lucas S."/>
            <person name="Copeland A."/>
            <person name="Lapidus A."/>
            <person name="Glavina del Rio T."/>
            <person name="Dalin E."/>
            <person name="Tice H."/>
            <person name="Bruce D."/>
            <person name="Goodwin L."/>
            <person name="Pitluck S."/>
            <person name="Peters L."/>
            <person name="Mikhailova N."/>
            <person name="Lu M."/>
            <person name="Kyrpides N."/>
            <person name="Mavromatis K."/>
            <person name="Ivanova N."/>
            <person name="Brettin T."/>
            <person name="Detter J.C."/>
            <person name="Han C."/>
            <person name="Larimer F."/>
            <person name="Land M."/>
            <person name="Hauser L."/>
            <person name="Markowitz V."/>
            <person name="Cheng J.-F."/>
            <person name="Hugenholtz P."/>
            <person name="Woyke T."/>
            <person name="Wu D."/>
            <person name="Pukall R."/>
            <person name="Steenblock K."/>
            <person name="Brambilla E."/>
            <person name="Klenk H.-P."/>
            <person name="Eisen J.A."/>
        </authorList>
    </citation>
    <scope>NUCLEOTIDE SEQUENCE [LARGE SCALE GENOMIC DNA]</scope>
    <source>
        <strain evidence="4">DSM 19664 / LMG 22246 / CIP 109416 / KR-200</strain>
        <plasmid evidence="4">Plasmid pDEIPE01</plasmid>
    </source>
</reference>
<dbReference type="AlphaFoldDB" id="L0A665"/>
<dbReference type="PANTHER" id="PTHR39340:SF1">
    <property type="entry name" value="SULFOFRUCTOSEPHOSPHATE ALDOLASE"/>
    <property type="match status" value="1"/>
</dbReference>
<dbReference type="SUPFAM" id="SSF51569">
    <property type="entry name" value="Aldolase"/>
    <property type="match status" value="1"/>
</dbReference>
<dbReference type="Pfam" id="PF01791">
    <property type="entry name" value="DeoC"/>
    <property type="match status" value="1"/>
</dbReference>
<name>L0A665_DEIPD</name>
<dbReference type="HOGENOM" id="CLU_058971_0_0_0"/>
<keyword evidence="4" id="KW-1185">Reference proteome</keyword>
<dbReference type="SMART" id="SM01133">
    <property type="entry name" value="DeoC"/>
    <property type="match status" value="1"/>
</dbReference>
<comment type="similarity">
    <text evidence="1">Belongs to the aldolase LacD family.</text>
</comment>
<dbReference type="PANTHER" id="PTHR39340">
    <property type="entry name" value="SULFOFRUCTOSEPHOSPHATE ALDOLASE"/>
    <property type="match status" value="1"/>
</dbReference>
<proteinExistence type="inferred from homology"/>
<dbReference type="GO" id="GO:1902777">
    <property type="term" value="P:6-sulfoquinovose(1-) catabolic process"/>
    <property type="evidence" value="ECO:0007669"/>
    <property type="project" value="TreeGrafter"/>
</dbReference>
<accession>L0A665</accession>
<gene>
    <name evidence="3" type="ordered locus">Deipe_3932</name>
</gene>
<organism evidence="3 4">
    <name type="scientific">Deinococcus peraridilitoris (strain DSM 19664 / LMG 22246 / CIP 109416 / KR-200)</name>
    <dbReference type="NCBI Taxonomy" id="937777"/>
    <lineage>
        <taxon>Bacteria</taxon>
        <taxon>Thermotogati</taxon>
        <taxon>Deinococcota</taxon>
        <taxon>Deinococci</taxon>
        <taxon>Deinococcales</taxon>
        <taxon>Deinococcaceae</taxon>
        <taxon>Deinococcus</taxon>
    </lineage>
</organism>
<geneLocation type="plasmid" evidence="3 4">
    <name>pDEIPE01</name>
</geneLocation>
<dbReference type="NCBIfam" id="NF009498">
    <property type="entry name" value="PRK12858.1"/>
    <property type="match status" value="1"/>
</dbReference>
<keyword evidence="3" id="KW-0614">Plasmid</keyword>
<dbReference type="InterPro" id="IPR002915">
    <property type="entry name" value="DeoC/FbaB/LacD_aldolase"/>
</dbReference>
<dbReference type="GO" id="GO:0061595">
    <property type="term" value="F:6-deoxy-6-sulfofructose-1-phosphate aldolase activity"/>
    <property type="evidence" value="ECO:0007669"/>
    <property type="project" value="TreeGrafter"/>
</dbReference>
<dbReference type="InterPro" id="IPR013785">
    <property type="entry name" value="Aldolase_TIM"/>
</dbReference>
<sequence length="343" mass="37463">MTQQKLTPGKARCLARLSDGHGRFGVLAVDQRPPLMQVAARATGKPTSDVDTEVSELKGLLAETLSDVATGILVDPYLGFHTVMPHVKRDTGLLMTLEHHAFREVERGHRLSGAIPGWTVEQAVKHGAEGIKVLAWYRPDAPEDVKAQQLAFVQEMGDACREFDRPYIFEILPYQLQGESDQEYAALIPELTMGAIEELKDPAFGVDLYKLALPVAPQRVSEWGGSGSSVAEAEQLMREITAALPVPWVLLSGGMDTNAFVEAMQAAARAGARGYMAGRAVWSESLKHYPDLDATRSALRQQGRSALSRLNEVLHDITPQAITTDFRISPTGHTTAELVHGDY</sequence>
<dbReference type="OrthoDB" id="106309at2"/>
<dbReference type="KEGG" id="dpd:Deipe_3932"/>
<evidence type="ECO:0000256" key="2">
    <source>
        <dbReference type="ARBA" id="ARBA00023239"/>
    </source>
</evidence>
<dbReference type="Gene3D" id="3.20.20.70">
    <property type="entry name" value="Aldolase class I"/>
    <property type="match status" value="1"/>
</dbReference>
<keyword evidence="2" id="KW-0456">Lyase</keyword>
<dbReference type="Proteomes" id="UP000010467">
    <property type="component" value="Plasmid pDEIPE01"/>
</dbReference>
<dbReference type="PATRIC" id="fig|937777.3.peg.3948"/>
<protein>
    <submittedName>
        <fullName evidence="3">Tagatose-1,6-bisphosphate aldolase</fullName>
    </submittedName>
</protein>
<dbReference type="EMBL" id="CP003383">
    <property type="protein sequence ID" value="AFZ69341.1"/>
    <property type="molecule type" value="Genomic_DNA"/>
</dbReference>